<dbReference type="AlphaFoldDB" id="A0A2T0WEQ1"/>
<sequence length="257" mass="28815">MKALKLGVLAVALGVLASSGVARDGIPEEPKKPKGMTEWHMEQARQARAAELSGIQMRGDPEKVYKRYNKTYRKVPMSNLAPDALRQLMLDGVYFWRPQRQRKALWTATRAFADGTAVSCSYTGKGYYWEHALEWIVAPTPVGGAGLIIREDAKKFRDGHFTYGYVYDPANGEVFYQTSGYSTDRVIGWVQSDVPAGVAENCPSFADLGVNPNQRGERLDDLRANAHTITGRPVLFQNNKDNPLTSQMYIWAFPYEK</sequence>
<reference evidence="2 3" key="1">
    <citation type="submission" date="2018-03" db="EMBL/GenBank/DDBJ databases">
        <title>Genomic Encyclopedia of Archaeal and Bacterial Type Strains, Phase II (KMG-II): from individual species to whole genera.</title>
        <authorList>
            <person name="Goeker M."/>
        </authorList>
    </citation>
    <scope>NUCLEOTIDE SEQUENCE [LARGE SCALE GENOMIC DNA]</scope>
    <source>
        <strain evidence="2 3">DSM 100212</strain>
    </source>
</reference>
<protein>
    <submittedName>
        <fullName evidence="2">Uncharacterized protein</fullName>
    </submittedName>
</protein>
<feature type="chain" id="PRO_5015435909" evidence="1">
    <location>
        <begin position="25"/>
        <end position="257"/>
    </location>
</feature>
<gene>
    <name evidence="2" type="ORF">CLV74_11718</name>
</gene>
<name>A0A2T0WEQ1_9RHOB</name>
<dbReference type="Proteomes" id="UP000238392">
    <property type="component" value="Unassembled WGS sequence"/>
</dbReference>
<evidence type="ECO:0000313" key="3">
    <source>
        <dbReference type="Proteomes" id="UP000238392"/>
    </source>
</evidence>
<evidence type="ECO:0000313" key="2">
    <source>
        <dbReference type="EMBL" id="PRY85193.1"/>
    </source>
</evidence>
<comment type="caution">
    <text evidence="2">The sequence shown here is derived from an EMBL/GenBank/DDBJ whole genome shotgun (WGS) entry which is preliminary data.</text>
</comment>
<accession>A0A2T0WEQ1</accession>
<dbReference type="EMBL" id="PVTQ01000017">
    <property type="protein sequence ID" value="PRY85193.1"/>
    <property type="molecule type" value="Genomic_DNA"/>
</dbReference>
<feature type="signal peptide" evidence="1">
    <location>
        <begin position="1"/>
        <end position="24"/>
    </location>
</feature>
<keyword evidence="1" id="KW-0732">Signal</keyword>
<organism evidence="2 3">
    <name type="scientific">Donghicola tyrosinivorans</name>
    <dbReference type="NCBI Taxonomy" id="1652492"/>
    <lineage>
        <taxon>Bacteria</taxon>
        <taxon>Pseudomonadati</taxon>
        <taxon>Pseudomonadota</taxon>
        <taxon>Alphaproteobacteria</taxon>
        <taxon>Rhodobacterales</taxon>
        <taxon>Roseobacteraceae</taxon>
        <taxon>Donghicola</taxon>
    </lineage>
</organism>
<evidence type="ECO:0000256" key="1">
    <source>
        <dbReference type="SAM" id="SignalP"/>
    </source>
</evidence>
<keyword evidence="3" id="KW-1185">Reference proteome</keyword>
<dbReference type="RefSeq" id="WP_106267710.1">
    <property type="nucleotide sequence ID" value="NZ_PVTQ01000017.1"/>
</dbReference>
<proteinExistence type="predicted"/>